<evidence type="ECO:0000256" key="4">
    <source>
        <dbReference type="ARBA" id="ARBA00023268"/>
    </source>
</evidence>
<feature type="domain" description="Methyltransferase" evidence="5">
    <location>
        <begin position="47"/>
        <end position="176"/>
    </location>
</feature>
<dbReference type="GO" id="GO:0032259">
    <property type="term" value="P:methylation"/>
    <property type="evidence" value="ECO:0007669"/>
    <property type="project" value="UniProtKB-KW"/>
</dbReference>
<evidence type="ECO:0000313" key="8">
    <source>
        <dbReference type="WBParaSite" id="TTAC_0001047601-mRNA-1"/>
    </source>
</evidence>
<sequence length="595" mass="66444">MNSILPKTIDEFGSSDYWNNFFAQRSTTFEWYGDFFTLAEIFIQNIKKSDSVLEVGCGNSVLSADIYDKVGCATYLGIDYSQEAIEQSQHLVSPSRPNLRFELADVFTLSSDLNRLGLTNKEFNCVVDKGTFDAIDNGQANVDVNQYFGEIASTLSLFGRYILITLAQDHVVKHIADYFLDRDSQWIVSCYQVTNPEERSADSTSLPLFTFVMTKMRPSSVLPQLRLKTYGDDQPCCCIQEDLKQRLADWIKYHQISCILSQSQTKSKCGREFEIIHSKSGVVIFVCRIAFADSVTGPTSGMKHHPKAVFLVPQVDAEAYVPPEAAQPLLESMGHLKCALLAFPHPALRFISLEAAKASLSDGLVASPLAAAVRNIYRFISDEVFSEPSSILLLVWINVSRRFAGVLGQDGAKFIYYGVPPCLHKAVMEFLHVHILADDLKTLIQELYPAVHFQVELNEGCAFMCYDQPSESSEESLLEFLHAAEKSLIPQGICCILSRSTPINNTPTLDRVSQIEQNCGPSLKLLLTQDCGAASIYVIYKKKHKVSKSKFAARLHHIAQDESTVESAIPLSNKLRGVEGWLVAEYNLIFEIFSK</sequence>
<comment type="similarity">
    <text evidence="1">Belongs to the methyltransferase superfamily.</text>
</comment>
<dbReference type="SUPFAM" id="SSF53335">
    <property type="entry name" value="S-adenosyl-L-methionine-dependent methyltransferases"/>
    <property type="match status" value="1"/>
</dbReference>
<dbReference type="GO" id="GO:0008168">
    <property type="term" value="F:methyltransferase activity"/>
    <property type="evidence" value="ECO:0007669"/>
    <property type="project" value="UniProtKB-KW"/>
</dbReference>
<evidence type="ECO:0000256" key="1">
    <source>
        <dbReference type="ARBA" id="ARBA00008361"/>
    </source>
</evidence>
<keyword evidence="2" id="KW-0489">Methyltransferase</keyword>
<dbReference type="Proteomes" id="UP000274429">
    <property type="component" value="Unassembled WGS sequence"/>
</dbReference>
<accession>A0A0R3XA99</accession>
<organism evidence="8">
    <name type="scientific">Hydatigena taeniaeformis</name>
    <name type="common">Feline tapeworm</name>
    <name type="synonym">Taenia taeniaeformis</name>
    <dbReference type="NCBI Taxonomy" id="6205"/>
    <lineage>
        <taxon>Eukaryota</taxon>
        <taxon>Metazoa</taxon>
        <taxon>Spiralia</taxon>
        <taxon>Lophotrochozoa</taxon>
        <taxon>Platyhelminthes</taxon>
        <taxon>Cestoda</taxon>
        <taxon>Eucestoda</taxon>
        <taxon>Cyclophyllidea</taxon>
        <taxon>Taeniidae</taxon>
        <taxon>Hydatigera</taxon>
    </lineage>
</organism>
<dbReference type="Gene3D" id="3.40.50.150">
    <property type="entry name" value="Vaccinia Virus protein VP39"/>
    <property type="match status" value="1"/>
</dbReference>
<evidence type="ECO:0000313" key="6">
    <source>
        <dbReference type="EMBL" id="VDM35440.1"/>
    </source>
</evidence>
<reference evidence="6 7" key="2">
    <citation type="submission" date="2018-11" db="EMBL/GenBank/DDBJ databases">
        <authorList>
            <consortium name="Pathogen Informatics"/>
        </authorList>
    </citation>
    <scope>NUCLEOTIDE SEQUENCE [LARGE SCALE GENOMIC DNA]</scope>
</reference>
<dbReference type="PANTHER" id="PTHR12176:SF78">
    <property type="entry name" value="EEF1A LYSINE AND N-TERMINAL METHYLTRANSFERASE"/>
    <property type="match status" value="1"/>
</dbReference>
<dbReference type="AlphaFoldDB" id="A0A0R3XA99"/>
<dbReference type="EMBL" id="UYWX01021724">
    <property type="protein sequence ID" value="VDM35440.1"/>
    <property type="molecule type" value="Genomic_DNA"/>
</dbReference>
<dbReference type="InterPro" id="IPR025714">
    <property type="entry name" value="Methyltranfer_dom"/>
</dbReference>
<name>A0A0R3XA99_HYDTA</name>
<protein>
    <submittedName>
        <fullName evidence="8">Methyltranfer_dom domain-containing protein</fullName>
    </submittedName>
</protein>
<dbReference type="InterPro" id="IPR051419">
    <property type="entry name" value="Lys/N-term_MeTrsfase_sf"/>
</dbReference>
<dbReference type="STRING" id="6205.A0A0R3XA99"/>
<evidence type="ECO:0000313" key="7">
    <source>
        <dbReference type="Proteomes" id="UP000274429"/>
    </source>
</evidence>
<reference evidence="8" key="1">
    <citation type="submission" date="2017-02" db="UniProtKB">
        <authorList>
            <consortium name="WormBaseParasite"/>
        </authorList>
    </citation>
    <scope>IDENTIFICATION</scope>
</reference>
<keyword evidence="3" id="KW-0808">Transferase</keyword>
<proteinExistence type="inferred from homology"/>
<dbReference type="PANTHER" id="PTHR12176">
    <property type="entry name" value="SAM-DEPENDENT METHYLTRANSFERASE SUPERFAMILY PROTEIN"/>
    <property type="match status" value="1"/>
</dbReference>
<dbReference type="OrthoDB" id="411785at2759"/>
<evidence type="ECO:0000256" key="2">
    <source>
        <dbReference type="ARBA" id="ARBA00022603"/>
    </source>
</evidence>
<keyword evidence="4" id="KW-0511">Multifunctional enzyme</keyword>
<dbReference type="WBParaSite" id="TTAC_0001047601-mRNA-1">
    <property type="protein sequence ID" value="TTAC_0001047601-mRNA-1"/>
    <property type="gene ID" value="TTAC_0001047601"/>
</dbReference>
<gene>
    <name evidence="6" type="ORF">TTAC_LOCUS10460</name>
</gene>
<evidence type="ECO:0000259" key="5">
    <source>
        <dbReference type="Pfam" id="PF13847"/>
    </source>
</evidence>
<keyword evidence="7" id="KW-1185">Reference proteome</keyword>
<dbReference type="Pfam" id="PF13847">
    <property type="entry name" value="Methyltransf_31"/>
    <property type="match status" value="1"/>
</dbReference>
<evidence type="ECO:0000256" key="3">
    <source>
        <dbReference type="ARBA" id="ARBA00022679"/>
    </source>
</evidence>
<dbReference type="InterPro" id="IPR029063">
    <property type="entry name" value="SAM-dependent_MTases_sf"/>
</dbReference>